<dbReference type="AlphaFoldDB" id="A0A178XTD7"/>
<dbReference type="OrthoDB" id="9780084at2"/>
<sequence>MQTNLNGKVALVTGGGRDVGGDIARSLAAEGAIVAVNYSRSQAEADSVVASIEAAGGKAKAYKADIGENDQVKAMIAAVKADFGTIDVLVNNAGYVKYQRFVDSTPEEWKKQIDVCLYGAINCCHAVAPLMIEQNFGRIINLVGDSSRIGEANLALAAAARGGTIALGKSLAREFGRNNITVNSVSLGLIETSHSDPEFLEKNREKIVKAYPLRRIGRPDDVAPMVTFLASEASSWVTGQVISVNGGFCMV</sequence>
<evidence type="ECO:0000256" key="2">
    <source>
        <dbReference type="ARBA" id="ARBA00023002"/>
    </source>
</evidence>
<dbReference type="Pfam" id="PF13561">
    <property type="entry name" value="adh_short_C2"/>
    <property type="match status" value="1"/>
</dbReference>
<comment type="caution">
    <text evidence="3">The sequence shown here is derived from an EMBL/GenBank/DDBJ whole genome shotgun (WGS) entry which is preliminary data.</text>
</comment>
<dbReference type="Gene3D" id="3.40.50.720">
    <property type="entry name" value="NAD(P)-binding Rossmann-like Domain"/>
    <property type="match status" value="1"/>
</dbReference>
<dbReference type="EMBL" id="LPUX01000061">
    <property type="protein sequence ID" value="OAP38467.1"/>
    <property type="molecule type" value="Genomic_DNA"/>
</dbReference>
<dbReference type="GO" id="GO:0016491">
    <property type="term" value="F:oxidoreductase activity"/>
    <property type="evidence" value="ECO:0007669"/>
    <property type="project" value="UniProtKB-KW"/>
</dbReference>
<dbReference type="PRINTS" id="PR00081">
    <property type="entry name" value="GDHRDH"/>
</dbReference>
<dbReference type="InterPro" id="IPR036291">
    <property type="entry name" value="NAD(P)-bd_dom_sf"/>
</dbReference>
<dbReference type="InterPro" id="IPR002347">
    <property type="entry name" value="SDR_fam"/>
</dbReference>
<accession>A0A178XTD7</accession>
<name>A0A178XTD7_9HYPH</name>
<reference evidence="3 4" key="1">
    <citation type="journal article" date="2016" name="Int. J. Syst. Evol. Microbiol.">
        <title>Ensifer glycinis sp. nov., an novel rhizobial species associated with Glycine spp.</title>
        <authorList>
            <person name="Yan H."/>
            <person name="Yan J."/>
            <person name="Sui X.H."/>
            <person name="Wang E.T."/>
            <person name="Chen W.X."/>
            <person name="Zhang X.X."/>
            <person name="Chen W.F."/>
        </authorList>
    </citation>
    <scope>NUCLEOTIDE SEQUENCE [LARGE SCALE GENOMIC DNA]</scope>
    <source>
        <strain evidence="3 4">CCBAU 23380</strain>
    </source>
</reference>
<evidence type="ECO:0000313" key="4">
    <source>
        <dbReference type="Proteomes" id="UP000094025"/>
    </source>
</evidence>
<dbReference type="PANTHER" id="PTHR42879">
    <property type="entry name" value="3-OXOACYL-(ACYL-CARRIER-PROTEIN) REDUCTASE"/>
    <property type="match status" value="1"/>
</dbReference>
<organism evidence="3 4">
    <name type="scientific">Sinorhizobium glycinis</name>
    <dbReference type="NCBI Taxonomy" id="1472378"/>
    <lineage>
        <taxon>Bacteria</taxon>
        <taxon>Pseudomonadati</taxon>
        <taxon>Pseudomonadota</taxon>
        <taxon>Alphaproteobacteria</taxon>
        <taxon>Hyphomicrobiales</taxon>
        <taxon>Rhizobiaceae</taxon>
        <taxon>Sinorhizobium/Ensifer group</taxon>
        <taxon>Sinorhizobium</taxon>
    </lineage>
</organism>
<proteinExistence type="inferred from homology"/>
<dbReference type="Proteomes" id="UP000094025">
    <property type="component" value="Unassembled WGS sequence"/>
</dbReference>
<protein>
    <submittedName>
        <fullName evidence="3">3-oxoacyl-ACP reductase</fullName>
    </submittedName>
</protein>
<dbReference type="PRINTS" id="PR00080">
    <property type="entry name" value="SDRFAMILY"/>
</dbReference>
<dbReference type="FunFam" id="3.40.50.720:FF:000173">
    <property type="entry name" value="3-oxoacyl-[acyl-carrier protein] reductase"/>
    <property type="match status" value="1"/>
</dbReference>
<keyword evidence="4" id="KW-1185">Reference proteome</keyword>
<gene>
    <name evidence="3" type="ORF">AU381_23180</name>
</gene>
<dbReference type="RefSeq" id="WP_064243006.1">
    <property type="nucleotide sequence ID" value="NZ_LPUX01000061.1"/>
</dbReference>
<dbReference type="InterPro" id="IPR050259">
    <property type="entry name" value="SDR"/>
</dbReference>
<comment type="similarity">
    <text evidence="1">Belongs to the short-chain dehydrogenases/reductases (SDR) family.</text>
</comment>
<evidence type="ECO:0000256" key="1">
    <source>
        <dbReference type="ARBA" id="ARBA00006484"/>
    </source>
</evidence>
<keyword evidence="2" id="KW-0560">Oxidoreductase</keyword>
<dbReference type="SUPFAM" id="SSF51735">
    <property type="entry name" value="NAD(P)-binding Rossmann-fold domains"/>
    <property type="match status" value="1"/>
</dbReference>
<dbReference type="STRING" id="1472378.AU381_23180"/>
<evidence type="ECO:0000313" key="3">
    <source>
        <dbReference type="EMBL" id="OAP38467.1"/>
    </source>
</evidence>
<dbReference type="PANTHER" id="PTHR42879:SF2">
    <property type="entry name" value="3-OXOACYL-[ACYL-CARRIER-PROTEIN] REDUCTASE FABG"/>
    <property type="match status" value="1"/>
</dbReference>